<feature type="region of interest" description="Disordered" evidence="1">
    <location>
        <begin position="89"/>
        <end position="120"/>
    </location>
</feature>
<evidence type="ECO:0000313" key="3">
    <source>
        <dbReference type="Proteomes" id="UP000515511"/>
    </source>
</evidence>
<sequence length="120" mass="13813">MREVARRVLRAGEKVWLIVDDAASRIHFIIEYGPAVNQVTRETLMKYRVDHFTLKRSERWPLGYYDELRAATGACELALEERAFISPATAPDGSIITPEEQRERWRAGLDPRTGEPREDA</sequence>
<evidence type="ECO:0000256" key="1">
    <source>
        <dbReference type="SAM" id="MobiDB-lite"/>
    </source>
</evidence>
<evidence type="ECO:0000313" key="2">
    <source>
        <dbReference type="EMBL" id="QNE37941.1"/>
    </source>
</evidence>
<proteinExistence type="predicted"/>
<keyword evidence="2" id="KW-0614">Plasmid</keyword>
<protein>
    <submittedName>
        <fullName evidence="2">Uncharacterized protein</fullName>
    </submittedName>
</protein>
<organism evidence="2 3">
    <name type="scientific">Leifsonia shinshuensis</name>
    <dbReference type="NCBI Taxonomy" id="150026"/>
    <lineage>
        <taxon>Bacteria</taxon>
        <taxon>Bacillati</taxon>
        <taxon>Actinomycetota</taxon>
        <taxon>Actinomycetes</taxon>
        <taxon>Micrococcales</taxon>
        <taxon>Microbacteriaceae</taxon>
        <taxon>Leifsonia</taxon>
    </lineage>
</organism>
<gene>
    <name evidence="2" type="ORF">F1C12_21910</name>
</gene>
<dbReference type="Proteomes" id="UP000515511">
    <property type="component" value="Plasmid unnamed1"/>
</dbReference>
<reference evidence="3" key="1">
    <citation type="submission" date="2019-09" db="EMBL/GenBank/DDBJ databases">
        <title>Antimicrobial potential of Antarctic Bacteria.</title>
        <authorList>
            <person name="Benaud N."/>
            <person name="Edwards R.J."/>
            <person name="Ferrari B.C."/>
        </authorList>
    </citation>
    <scope>NUCLEOTIDE SEQUENCE [LARGE SCALE GENOMIC DNA]</scope>
    <source>
        <strain evidence="3">INR9</strain>
        <plasmid evidence="3">unnamed1</plasmid>
    </source>
</reference>
<dbReference type="AlphaFoldDB" id="A0A7G6YHH6"/>
<dbReference type="RefSeq" id="WP_185279128.1">
    <property type="nucleotide sequence ID" value="NZ_CP043642.1"/>
</dbReference>
<name>A0A7G6YHH6_9MICO</name>
<dbReference type="EMBL" id="CP043642">
    <property type="protein sequence ID" value="QNE37941.1"/>
    <property type="molecule type" value="Genomic_DNA"/>
</dbReference>
<accession>A0A7G6YHH6</accession>
<geneLocation type="plasmid" evidence="2 3">
    <name>unnamed1</name>
</geneLocation>
<feature type="compositionally biased region" description="Basic and acidic residues" evidence="1">
    <location>
        <begin position="99"/>
        <end position="120"/>
    </location>
</feature>
<dbReference type="KEGG" id="lse:F1C12_21910"/>